<dbReference type="InterPro" id="IPR027860">
    <property type="entry name" value="DUF4429"/>
</dbReference>
<feature type="domain" description="SHOCT" evidence="2">
    <location>
        <begin position="321"/>
        <end position="348"/>
    </location>
</feature>
<dbReference type="InterPro" id="IPR018649">
    <property type="entry name" value="SHOCT"/>
</dbReference>
<protein>
    <submittedName>
        <fullName evidence="4">DUF4429 domain-containing protein</fullName>
    </submittedName>
</protein>
<feature type="compositionally biased region" description="Low complexity" evidence="1">
    <location>
        <begin position="186"/>
        <end position="243"/>
    </location>
</feature>
<keyword evidence="5" id="KW-1185">Reference proteome</keyword>
<feature type="region of interest" description="Disordered" evidence="1">
    <location>
        <begin position="178"/>
        <end position="261"/>
    </location>
</feature>
<comment type="caution">
    <text evidence="4">The sequence shown here is derived from an EMBL/GenBank/DDBJ whole genome shotgun (WGS) entry which is preliminary data.</text>
</comment>
<organism evidence="4 5">
    <name type="scientific">Streptomyces botrytidirepellens</name>
    <dbReference type="NCBI Taxonomy" id="2486417"/>
    <lineage>
        <taxon>Bacteria</taxon>
        <taxon>Bacillati</taxon>
        <taxon>Actinomycetota</taxon>
        <taxon>Actinomycetes</taxon>
        <taxon>Kitasatosporales</taxon>
        <taxon>Streptomycetaceae</taxon>
        <taxon>Streptomyces</taxon>
    </lineage>
</organism>
<evidence type="ECO:0000256" key="1">
    <source>
        <dbReference type="SAM" id="MobiDB-lite"/>
    </source>
</evidence>
<dbReference type="AlphaFoldDB" id="A0A3M8WV26"/>
<dbReference type="Pfam" id="PF14472">
    <property type="entry name" value="DUF4429"/>
    <property type="match status" value="3"/>
</dbReference>
<gene>
    <name evidence="4" type="ORF">EEJ42_08025</name>
</gene>
<feature type="domain" description="DUF4429" evidence="3">
    <location>
        <begin position="139"/>
        <end position="185"/>
    </location>
</feature>
<evidence type="ECO:0000259" key="3">
    <source>
        <dbReference type="Pfam" id="PF14472"/>
    </source>
</evidence>
<evidence type="ECO:0000259" key="2">
    <source>
        <dbReference type="Pfam" id="PF09851"/>
    </source>
</evidence>
<evidence type="ECO:0000313" key="4">
    <source>
        <dbReference type="EMBL" id="RNG32465.1"/>
    </source>
</evidence>
<dbReference type="Pfam" id="PF09851">
    <property type="entry name" value="SHOCT"/>
    <property type="match status" value="1"/>
</dbReference>
<reference evidence="4 5" key="1">
    <citation type="submission" date="2018-11" db="EMBL/GenBank/DDBJ databases">
        <title>The Potential of Streptomyces as Biocontrol Agents against the Tomato grey mould, Botrytis cinerea (Gray mold) Frontiers in Microbiology.</title>
        <authorList>
            <person name="Li D."/>
        </authorList>
    </citation>
    <scope>NUCLEOTIDE SEQUENCE [LARGE SCALE GENOMIC DNA]</scope>
    <source>
        <strain evidence="4 5">NEAU-LD23</strain>
    </source>
</reference>
<evidence type="ECO:0000313" key="5">
    <source>
        <dbReference type="Proteomes" id="UP000275401"/>
    </source>
</evidence>
<feature type="domain" description="DUF4429" evidence="3">
    <location>
        <begin position="12"/>
        <end position="107"/>
    </location>
</feature>
<accession>A0A3M8WV26</accession>
<dbReference type="RefSeq" id="WP_123099279.1">
    <property type="nucleotide sequence ID" value="NZ_RIBZ01000102.1"/>
</dbReference>
<feature type="domain" description="DUF4429" evidence="3">
    <location>
        <begin position="239"/>
        <end position="286"/>
    </location>
</feature>
<name>A0A3M8WV26_9ACTN</name>
<dbReference type="EMBL" id="RIBZ01000102">
    <property type="protein sequence ID" value="RNG32465.1"/>
    <property type="molecule type" value="Genomic_DNA"/>
</dbReference>
<feature type="compositionally biased region" description="Basic and acidic residues" evidence="1">
    <location>
        <begin position="251"/>
        <end position="261"/>
    </location>
</feature>
<proteinExistence type="predicted"/>
<dbReference type="Proteomes" id="UP000275401">
    <property type="component" value="Unassembled WGS sequence"/>
</dbReference>
<sequence>MGDVLAGFQTVWEFDTDSVLIRFERGIRTPKLLQALGERHIPYEALSAVDLAPGKRGTVVLRAVPRPGADPLMDVADGQLREGYDPYRLVLPAERASLAEYYAEEIRGALGPDTDTAAESHLVAAPAPPLSFKAYDGKASFDGKAVSFRWFWTGASSTKWKAGDQRFRIDELAGVEWRSPENRSSGGAAAKAAGTAPADDPEAPGGDAKGPAGKAQSGKSTGSKGSGAKNSGSKGSTSKSGYGHLRLVPRGAEDHPAGRPDHDPAAVVFGMGYGLVHESLPFAAAVLEAVRASAPAPIAEGSPAPARTPAPARRDPADIADRIRHLGELHTAGLLTDEEFSTKKAELLAEL</sequence>